<evidence type="ECO:0000313" key="4">
    <source>
        <dbReference type="Proteomes" id="UP000789595"/>
    </source>
</evidence>
<feature type="region of interest" description="Disordered" evidence="1">
    <location>
        <begin position="392"/>
        <end position="414"/>
    </location>
</feature>
<dbReference type="Proteomes" id="UP000789595">
    <property type="component" value="Unassembled WGS sequence"/>
</dbReference>
<name>A0A7S4EBY8_9STRA</name>
<evidence type="ECO:0000313" key="3">
    <source>
        <dbReference type="EMBL" id="CAH0377076.1"/>
    </source>
</evidence>
<organism evidence="2">
    <name type="scientific">Pelagomonas calceolata</name>
    <dbReference type="NCBI Taxonomy" id="35677"/>
    <lineage>
        <taxon>Eukaryota</taxon>
        <taxon>Sar</taxon>
        <taxon>Stramenopiles</taxon>
        <taxon>Ochrophyta</taxon>
        <taxon>Pelagophyceae</taxon>
        <taxon>Pelagomonadales</taxon>
        <taxon>Pelagomonadaceae</taxon>
        <taxon>Pelagomonas</taxon>
    </lineage>
</organism>
<dbReference type="InterPro" id="IPR036452">
    <property type="entry name" value="Ribo_hydro-like"/>
</dbReference>
<keyword evidence="4" id="KW-1185">Reference proteome</keyword>
<dbReference type="EMBL" id="HBIW01021394">
    <property type="protein sequence ID" value="CAE0702973.1"/>
    <property type="molecule type" value="Transcribed_RNA"/>
</dbReference>
<proteinExistence type="predicted"/>
<gene>
    <name evidence="2" type="ORF">PCAL00307_LOCUS18420</name>
    <name evidence="3" type="ORF">PECAL_5P16560</name>
</gene>
<dbReference type="Gene3D" id="3.90.245.10">
    <property type="entry name" value="Ribonucleoside hydrolase-like"/>
    <property type="match status" value="1"/>
</dbReference>
<evidence type="ECO:0000256" key="1">
    <source>
        <dbReference type="SAM" id="MobiDB-lite"/>
    </source>
</evidence>
<feature type="region of interest" description="Disordered" evidence="1">
    <location>
        <begin position="1"/>
        <end position="33"/>
    </location>
</feature>
<dbReference type="GO" id="GO:0016799">
    <property type="term" value="F:hydrolase activity, hydrolyzing N-glycosyl compounds"/>
    <property type="evidence" value="ECO:0007669"/>
    <property type="project" value="InterPro"/>
</dbReference>
<dbReference type="SUPFAM" id="SSF53590">
    <property type="entry name" value="Nucleoside hydrolase"/>
    <property type="match status" value="1"/>
</dbReference>
<sequence length="414" mass="43716">MSAKAHNMSVPSRKSGKRGGIKGLAKGGARRHRDLPRGEPIVFVDCPDPDNFVLVVAANLLRGCTRVVLTGRPANFGVASRPFSVRTCARAADEVDVASDSVLALRATAAHLRSVAASQGCSDLKIYDGGVAPDAPVAHAEHVHEFLFGRSDLGESDQGVLTIEAYRKVVADLDAEADRGPALRALLEARVDDLLPLSSLVEDLDGKVECLVGGPFTALAELCDDDAFRDKVLNVRAMACAWDSRNNLFANQFNVGADLQAATFVLGKDSELTCTRTLYTTDFCKAVLTISMEEVAAAASPRLAALYRLWDALTGNRGSVTIFDVAPLLGALADDGHMSLLVPAECSLEDGVFRLEESIGRCGVWATARAAGSVRAALLDMLRRCAATAAKRAREGDDGAGPSPKAARSNSPAT</sequence>
<accession>A0A7S4EBY8</accession>
<dbReference type="EMBL" id="CAKKNE010000005">
    <property type="protein sequence ID" value="CAH0377076.1"/>
    <property type="molecule type" value="Genomic_DNA"/>
</dbReference>
<evidence type="ECO:0000313" key="2">
    <source>
        <dbReference type="EMBL" id="CAE0702973.1"/>
    </source>
</evidence>
<reference evidence="3" key="2">
    <citation type="submission" date="2021-11" db="EMBL/GenBank/DDBJ databases">
        <authorList>
            <consortium name="Genoscope - CEA"/>
            <person name="William W."/>
        </authorList>
    </citation>
    <scope>NUCLEOTIDE SEQUENCE</scope>
</reference>
<reference evidence="2" key="1">
    <citation type="submission" date="2021-01" db="EMBL/GenBank/DDBJ databases">
        <authorList>
            <person name="Corre E."/>
            <person name="Pelletier E."/>
            <person name="Niang G."/>
            <person name="Scheremetjew M."/>
            <person name="Finn R."/>
            <person name="Kale V."/>
            <person name="Holt S."/>
            <person name="Cochrane G."/>
            <person name="Meng A."/>
            <person name="Brown T."/>
            <person name="Cohen L."/>
        </authorList>
    </citation>
    <scope>NUCLEOTIDE SEQUENCE</scope>
    <source>
        <strain evidence="2">CCMP1756</strain>
    </source>
</reference>
<dbReference type="AlphaFoldDB" id="A0A7S4EBY8"/>
<protein>
    <submittedName>
        <fullName evidence="2">Uncharacterized protein</fullName>
    </submittedName>
</protein>